<dbReference type="PANTHER" id="PTHR33619">
    <property type="entry name" value="POLYSACCHARIDE EXPORT PROTEIN GFCE-RELATED"/>
    <property type="match status" value="1"/>
</dbReference>
<protein>
    <submittedName>
        <fullName evidence="5">Polysialic acid transport protein kpsD</fullName>
    </submittedName>
</protein>
<evidence type="ECO:0000259" key="4">
    <source>
        <dbReference type="Pfam" id="PF10531"/>
    </source>
</evidence>
<dbReference type="Pfam" id="PF02563">
    <property type="entry name" value="Poly_export"/>
    <property type="match status" value="1"/>
</dbReference>
<dbReference type="Gene3D" id="3.30.1950.10">
    <property type="entry name" value="wza like domain"/>
    <property type="match status" value="1"/>
</dbReference>
<feature type="chain" id="PRO_5016755933" evidence="2">
    <location>
        <begin position="35"/>
        <end position="202"/>
    </location>
</feature>
<dbReference type="InterPro" id="IPR019554">
    <property type="entry name" value="Soluble_ligand-bd"/>
</dbReference>
<evidence type="ECO:0000259" key="3">
    <source>
        <dbReference type="Pfam" id="PF02563"/>
    </source>
</evidence>
<reference evidence="5 6" key="1">
    <citation type="submission" date="2018-06" db="EMBL/GenBank/DDBJ databases">
        <authorList>
            <consortium name="Pathogen Informatics"/>
            <person name="Doyle S."/>
        </authorList>
    </citation>
    <scope>NUCLEOTIDE SEQUENCE [LARGE SCALE GENOMIC DNA]</scope>
    <source>
        <strain evidence="5 6">NCTC13291</strain>
    </source>
</reference>
<sequence length="202" mass="21587">MPHSSPSSATRARPRRPFRLATAAVLGLSLMASACAPGRDLQPLTEAQPSAYRLGVGDGIRVTTFGEDQLGGEFRVNDAGNIAFPLLGSVKAAGLTSSELSARLAAEMKRRQLLRDPNVVAQVQTYRPVFVLGEVAKPGEYPYQPGMTMLTAVAVAGGFTYRAVTDRASVVRITDGKGQEGLVARQSLIQPGDVINVFERRF</sequence>
<organism evidence="5 6">
    <name type="scientific">Roseomonas mucosa</name>
    <dbReference type="NCBI Taxonomy" id="207340"/>
    <lineage>
        <taxon>Bacteria</taxon>
        <taxon>Pseudomonadati</taxon>
        <taxon>Pseudomonadota</taxon>
        <taxon>Alphaproteobacteria</taxon>
        <taxon>Acetobacterales</taxon>
        <taxon>Roseomonadaceae</taxon>
        <taxon>Roseomonas</taxon>
    </lineage>
</organism>
<feature type="domain" description="Soluble ligand binding" evidence="4">
    <location>
        <begin position="129"/>
        <end position="176"/>
    </location>
</feature>
<evidence type="ECO:0000256" key="1">
    <source>
        <dbReference type="ARBA" id="ARBA00022729"/>
    </source>
</evidence>
<dbReference type="RefSeq" id="WP_019462011.1">
    <property type="nucleotide sequence ID" value="NZ_AP031462.1"/>
</dbReference>
<accession>A0A379MY24</accession>
<feature type="domain" description="Polysaccharide export protein N-terminal" evidence="3">
    <location>
        <begin position="47"/>
        <end position="123"/>
    </location>
</feature>
<dbReference type="GeneID" id="99632551"/>
<proteinExistence type="predicted"/>
<dbReference type="Pfam" id="PF10531">
    <property type="entry name" value="SLBB"/>
    <property type="match status" value="1"/>
</dbReference>
<feature type="signal peptide" evidence="2">
    <location>
        <begin position="1"/>
        <end position="34"/>
    </location>
</feature>
<dbReference type="PANTHER" id="PTHR33619:SF3">
    <property type="entry name" value="POLYSACCHARIDE EXPORT PROTEIN GFCE-RELATED"/>
    <property type="match status" value="1"/>
</dbReference>
<keyword evidence="1 2" id="KW-0732">Signal</keyword>
<dbReference type="GO" id="GO:0015159">
    <property type="term" value="F:polysaccharide transmembrane transporter activity"/>
    <property type="evidence" value="ECO:0007669"/>
    <property type="project" value="InterPro"/>
</dbReference>
<gene>
    <name evidence="5" type="primary">kpsD_3</name>
    <name evidence="5" type="ORF">NCTC13291_01502</name>
</gene>
<dbReference type="InterPro" id="IPR003715">
    <property type="entry name" value="Poly_export_N"/>
</dbReference>
<dbReference type="EMBL" id="UGVN01000001">
    <property type="protein sequence ID" value="SUE39780.1"/>
    <property type="molecule type" value="Genomic_DNA"/>
</dbReference>
<dbReference type="Gene3D" id="3.10.560.10">
    <property type="entry name" value="Outer membrane lipoprotein wza domain like"/>
    <property type="match status" value="1"/>
</dbReference>
<dbReference type="Proteomes" id="UP000254919">
    <property type="component" value="Unassembled WGS sequence"/>
</dbReference>
<dbReference type="AlphaFoldDB" id="A0A379MY24"/>
<evidence type="ECO:0000313" key="5">
    <source>
        <dbReference type="EMBL" id="SUE39780.1"/>
    </source>
</evidence>
<evidence type="ECO:0000256" key="2">
    <source>
        <dbReference type="SAM" id="SignalP"/>
    </source>
</evidence>
<evidence type="ECO:0000313" key="6">
    <source>
        <dbReference type="Proteomes" id="UP000254919"/>
    </source>
</evidence>
<name>A0A379MY24_9PROT</name>
<dbReference type="InterPro" id="IPR049712">
    <property type="entry name" value="Poly_export"/>
</dbReference>